<feature type="region of interest" description="Disordered" evidence="1">
    <location>
        <begin position="155"/>
        <end position="199"/>
    </location>
</feature>
<reference evidence="2" key="1">
    <citation type="submission" date="2020-06" db="EMBL/GenBank/DDBJ databases">
        <authorList>
            <person name="Li T."/>
            <person name="Hu X."/>
            <person name="Zhang T."/>
            <person name="Song X."/>
            <person name="Zhang H."/>
            <person name="Dai N."/>
            <person name="Sheng W."/>
            <person name="Hou X."/>
            <person name="Wei L."/>
        </authorList>
    </citation>
    <scope>NUCLEOTIDE SEQUENCE</scope>
    <source>
        <strain evidence="2">K16</strain>
        <tissue evidence="2">Leaf</tissue>
    </source>
</reference>
<dbReference type="EMBL" id="JACGWL010000610">
    <property type="protein sequence ID" value="KAK4383102.1"/>
    <property type="molecule type" value="Genomic_DNA"/>
</dbReference>
<feature type="compositionally biased region" description="Basic and acidic residues" evidence="1">
    <location>
        <begin position="167"/>
        <end position="176"/>
    </location>
</feature>
<evidence type="ECO:0000313" key="2">
    <source>
        <dbReference type="EMBL" id="KAK4383102.1"/>
    </source>
</evidence>
<dbReference type="PANTHER" id="PTHR23146:SF0">
    <property type="entry name" value="RNA POLYMERASE-ASSOCIATED PROTEIN LEO1"/>
    <property type="match status" value="1"/>
</dbReference>
<gene>
    <name evidence="2" type="ORF">Sango_2809000</name>
</gene>
<evidence type="ECO:0000313" key="3">
    <source>
        <dbReference type="Proteomes" id="UP001289374"/>
    </source>
</evidence>
<dbReference type="GO" id="GO:0016593">
    <property type="term" value="C:Cdc73/Paf1 complex"/>
    <property type="evidence" value="ECO:0007669"/>
    <property type="project" value="InterPro"/>
</dbReference>
<organism evidence="2 3">
    <name type="scientific">Sesamum angolense</name>
    <dbReference type="NCBI Taxonomy" id="2727404"/>
    <lineage>
        <taxon>Eukaryota</taxon>
        <taxon>Viridiplantae</taxon>
        <taxon>Streptophyta</taxon>
        <taxon>Embryophyta</taxon>
        <taxon>Tracheophyta</taxon>
        <taxon>Spermatophyta</taxon>
        <taxon>Magnoliopsida</taxon>
        <taxon>eudicotyledons</taxon>
        <taxon>Gunneridae</taxon>
        <taxon>Pentapetalae</taxon>
        <taxon>asterids</taxon>
        <taxon>lamiids</taxon>
        <taxon>Lamiales</taxon>
        <taxon>Pedaliaceae</taxon>
        <taxon>Sesamum</taxon>
    </lineage>
</organism>
<evidence type="ECO:0000256" key="1">
    <source>
        <dbReference type="SAM" id="MobiDB-lite"/>
    </source>
</evidence>
<dbReference type="InterPro" id="IPR007149">
    <property type="entry name" value="Leo1"/>
</dbReference>
<reference evidence="2" key="2">
    <citation type="journal article" date="2024" name="Plant">
        <title>Genomic evolution and insights into agronomic trait innovations of Sesamum species.</title>
        <authorList>
            <person name="Miao H."/>
            <person name="Wang L."/>
            <person name="Qu L."/>
            <person name="Liu H."/>
            <person name="Sun Y."/>
            <person name="Le M."/>
            <person name="Wang Q."/>
            <person name="Wei S."/>
            <person name="Zheng Y."/>
            <person name="Lin W."/>
            <person name="Duan Y."/>
            <person name="Cao H."/>
            <person name="Xiong S."/>
            <person name="Wang X."/>
            <person name="Wei L."/>
            <person name="Li C."/>
            <person name="Ma Q."/>
            <person name="Ju M."/>
            <person name="Zhao R."/>
            <person name="Li G."/>
            <person name="Mu C."/>
            <person name="Tian Q."/>
            <person name="Mei H."/>
            <person name="Zhang T."/>
            <person name="Gao T."/>
            <person name="Zhang H."/>
        </authorList>
    </citation>
    <scope>NUCLEOTIDE SEQUENCE</scope>
    <source>
        <strain evidence="2">K16</strain>
    </source>
</reference>
<sequence length="277" mass="30893">MALGQRRSPFFLDDHRCPGLSYEVHHLGFGRCFPRFDRSPFQKGKAKTFRQGKPCRSPLVSGLTCKLLDSVAKVEFLNVFWSEYSPRRTTIREKSYTETLGENEKASINGCDSESLKNEKGKNPALSSAAVIHEGFGDTGDGEPEEYRSQKFKKNYADVSQVENEDEISKVPKEDELRESDEEGTKTTLKGKAVVPPAGSPPVVSEIPLRFPSPCPNQMATLNLSSIIGIDPNQFDPATYVEEDFYVADASGVNRLIPPTNIIRWREVTNPDRTTSV</sequence>
<comment type="caution">
    <text evidence="2">The sequence shown here is derived from an EMBL/GenBank/DDBJ whole genome shotgun (WGS) entry which is preliminary data.</text>
</comment>
<dbReference type="GO" id="GO:0032968">
    <property type="term" value="P:positive regulation of transcription elongation by RNA polymerase II"/>
    <property type="evidence" value="ECO:0007669"/>
    <property type="project" value="TreeGrafter"/>
</dbReference>
<dbReference type="GO" id="GO:0006368">
    <property type="term" value="P:transcription elongation by RNA polymerase II"/>
    <property type="evidence" value="ECO:0007669"/>
    <property type="project" value="InterPro"/>
</dbReference>
<accession>A0AAE1T8E7</accession>
<dbReference type="GO" id="GO:1990269">
    <property type="term" value="F:RNA polymerase II C-terminal domain phosphoserine binding"/>
    <property type="evidence" value="ECO:0007669"/>
    <property type="project" value="TreeGrafter"/>
</dbReference>
<dbReference type="Proteomes" id="UP001289374">
    <property type="component" value="Unassembled WGS sequence"/>
</dbReference>
<name>A0AAE1T8E7_9LAMI</name>
<protein>
    <submittedName>
        <fullName evidence="2">Uncharacterized protein</fullName>
    </submittedName>
</protein>
<proteinExistence type="predicted"/>
<dbReference type="AlphaFoldDB" id="A0AAE1T8E7"/>
<dbReference type="PANTHER" id="PTHR23146">
    <property type="entry name" value="LEO1 PROTEIN"/>
    <property type="match status" value="1"/>
</dbReference>
<keyword evidence="3" id="KW-1185">Reference proteome</keyword>